<feature type="compositionally biased region" description="Low complexity" evidence="1">
    <location>
        <begin position="81"/>
        <end position="90"/>
    </location>
</feature>
<accession>A0A183ATM8</accession>
<reference evidence="2" key="1">
    <citation type="submission" date="2016-06" db="UniProtKB">
        <authorList>
            <consortium name="WormBaseParasite"/>
        </authorList>
    </citation>
    <scope>IDENTIFICATION</scope>
</reference>
<evidence type="ECO:0000313" key="2">
    <source>
        <dbReference type="WBParaSite" id="ECPE_0001034501-mRNA-1"/>
    </source>
</evidence>
<feature type="compositionally biased region" description="Polar residues" evidence="1">
    <location>
        <begin position="31"/>
        <end position="61"/>
    </location>
</feature>
<feature type="compositionally biased region" description="Basic and acidic residues" evidence="1">
    <location>
        <begin position="286"/>
        <end position="298"/>
    </location>
</feature>
<feature type="compositionally biased region" description="Basic and acidic residues" evidence="1">
    <location>
        <begin position="344"/>
        <end position="370"/>
    </location>
</feature>
<evidence type="ECO:0000256" key="1">
    <source>
        <dbReference type="SAM" id="MobiDB-lite"/>
    </source>
</evidence>
<feature type="region of interest" description="Disordered" evidence="1">
    <location>
        <begin position="1"/>
        <end position="96"/>
    </location>
</feature>
<name>A0A183ATM8_9TREM</name>
<feature type="compositionally biased region" description="Low complexity" evidence="1">
    <location>
        <begin position="394"/>
        <end position="405"/>
    </location>
</feature>
<feature type="compositionally biased region" description="Polar residues" evidence="1">
    <location>
        <begin position="371"/>
        <end position="382"/>
    </location>
</feature>
<feature type="compositionally biased region" description="Basic and acidic residues" evidence="1">
    <location>
        <begin position="449"/>
        <end position="460"/>
    </location>
</feature>
<feature type="region of interest" description="Disordered" evidence="1">
    <location>
        <begin position="150"/>
        <end position="197"/>
    </location>
</feature>
<feature type="compositionally biased region" description="Polar residues" evidence="1">
    <location>
        <begin position="477"/>
        <end position="486"/>
    </location>
</feature>
<organism evidence="2">
    <name type="scientific">Echinostoma caproni</name>
    <dbReference type="NCBI Taxonomy" id="27848"/>
    <lineage>
        <taxon>Eukaryota</taxon>
        <taxon>Metazoa</taxon>
        <taxon>Spiralia</taxon>
        <taxon>Lophotrochozoa</taxon>
        <taxon>Platyhelminthes</taxon>
        <taxon>Trematoda</taxon>
        <taxon>Digenea</taxon>
        <taxon>Plagiorchiida</taxon>
        <taxon>Echinostomata</taxon>
        <taxon>Echinostomatoidea</taxon>
        <taxon>Echinostomatidae</taxon>
        <taxon>Echinostoma</taxon>
    </lineage>
</organism>
<sequence length="504" mass="55042">LRDTSRIEPSPILPPRRQRPVTRAPDPQLATVCSMSNQSPEPSNTVTTSRPTIHPTSQSPSPLAPDISLRLTNPLSPVGTPAAPSPSNNPYSLVAPQPAFPIQLSPEVPRREGSAVSIVLSPLEPRPSLSLMDPEPTSDHSAVHLPVEHIHSAPSPTEPPVDVPNKQPESREKTEVDPNSPVAHQPDVNLDHNSERRVLPKRQAQLNAKPILDLSITRLLDLTEHHSAQKPRTKRRRRLVHADDDDDENDCQDTSDKRKTAVSEKGASTTKGIQQKKTAITATSSKPRETQRREEHQSHGVGRVVEVQISKPGRVAFRADTKHALCASAGTSAQSGKHNPPSRVTKDGEFVKPSLRQRELAKKEAQRTESSKPTTILTQNTRPRQHITPAGAEKSPSVVLSPLKSVHGKVVAHATAPRATSMESNQDQNNRSYRRRRLMYDDDEDEGKENESAKNPDINHKSVAKAAKLLASPVDSAHSSKAGSTRTRSKVSDSLLLVQFDVSG</sequence>
<feature type="region of interest" description="Disordered" evidence="1">
    <location>
        <begin position="328"/>
        <end position="490"/>
    </location>
</feature>
<dbReference type="AlphaFoldDB" id="A0A183ATM8"/>
<feature type="compositionally biased region" description="Basic residues" evidence="1">
    <location>
        <begin position="228"/>
        <end position="239"/>
    </location>
</feature>
<dbReference type="WBParaSite" id="ECPE_0001034501-mRNA-1">
    <property type="protein sequence ID" value="ECPE_0001034501-mRNA-1"/>
    <property type="gene ID" value="ECPE_0001034501"/>
</dbReference>
<feature type="compositionally biased region" description="Polar residues" evidence="1">
    <location>
        <begin position="421"/>
        <end position="431"/>
    </location>
</feature>
<feature type="region of interest" description="Disordered" evidence="1">
    <location>
        <begin position="226"/>
        <end position="305"/>
    </location>
</feature>
<feature type="compositionally biased region" description="Polar residues" evidence="1">
    <location>
        <begin position="266"/>
        <end position="285"/>
    </location>
</feature>
<proteinExistence type="predicted"/>
<feature type="compositionally biased region" description="Acidic residues" evidence="1">
    <location>
        <begin position="243"/>
        <end position="253"/>
    </location>
</feature>
<protein>
    <submittedName>
        <fullName evidence="2">SET domain-containing protein</fullName>
    </submittedName>
</protein>